<evidence type="ECO:0000256" key="7">
    <source>
        <dbReference type="ARBA" id="ARBA00022842"/>
    </source>
</evidence>
<keyword evidence="8 9" id="KW-0051">Antiviral defense</keyword>
<comment type="subunit">
    <text evidence="9">Homodimer, forms a heterotetramer with a Cas1 homodimer.</text>
</comment>
<dbReference type="RefSeq" id="WP_232137207.1">
    <property type="nucleotide sequence ID" value="NZ_CP089507.1"/>
</dbReference>
<organism evidence="10 11">
    <name type="scientific">Luteimonas fraxinea</name>
    <dbReference type="NCBI Taxonomy" id="2901869"/>
    <lineage>
        <taxon>Bacteria</taxon>
        <taxon>Pseudomonadati</taxon>
        <taxon>Pseudomonadota</taxon>
        <taxon>Gammaproteobacteria</taxon>
        <taxon>Lysobacterales</taxon>
        <taxon>Lysobacteraceae</taxon>
        <taxon>Luteimonas</taxon>
    </lineage>
</organism>
<accession>A0ABS8UGM3</accession>
<dbReference type="Pfam" id="PF09827">
    <property type="entry name" value="CRISPR_Cas2"/>
    <property type="match status" value="1"/>
</dbReference>
<protein>
    <recommendedName>
        <fullName evidence="9">CRISPR-associated endoribonuclease Cas2</fullName>
        <ecNumber evidence="9">3.1.-.-</ecNumber>
    </recommendedName>
</protein>
<sequence>MTTYTVSYDLNNQKDYPRLWAELERLGGQRTQNSYWLVSVGNTAKELHDHLKSFMDGDDALWVTELTRNHYYSKAKAGTNNWIESHPPAR</sequence>
<dbReference type="SUPFAM" id="SSF143430">
    <property type="entry name" value="TTP0101/SSO1404-like"/>
    <property type="match status" value="1"/>
</dbReference>
<evidence type="ECO:0000256" key="3">
    <source>
        <dbReference type="ARBA" id="ARBA00022722"/>
    </source>
</evidence>
<dbReference type="NCBIfam" id="TIGR01573">
    <property type="entry name" value="cas2"/>
    <property type="match status" value="1"/>
</dbReference>
<dbReference type="EC" id="3.1.-.-" evidence="9"/>
<dbReference type="InterPro" id="IPR021127">
    <property type="entry name" value="CRISPR_associated_Cas2"/>
</dbReference>
<keyword evidence="11" id="KW-1185">Reference proteome</keyword>
<comment type="function">
    <text evidence="9">CRISPR (clustered regularly interspaced short palindromic repeat), is an adaptive immune system that provides protection against mobile genetic elements (viruses, transposable elements and conjugative plasmids). CRISPR clusters contain sequences complementary to antecedent mobile elements and target invading nucleic acids. CRISPR clusters are transcribed and processed into CRISPR RNA (crRNA). Functions as a ssRNA-specific endoribonuclease. Involved in the integration of spacer DNA into the CRISPR cassette.</text>
</comment>
<evidence type="ECO:0000256" key="2">
    <source>
        <dbReference type="ARBA" id="ARBA00009959"/>
    </source>
</evidence>
<gene>
    <name evidence="9 10" type="primary">cas2</name>
    <name evidence="10" type="ORF">LTT95_13960</name>
</gene>
<evidence type="ECO:0000313" key="11">
    <source>
        <dbReference type="Proteomes" id="UP001430360"/>
    </source>
</evidence>
<evidence type="ECO:0000256" key="8">
    <source>
        <dbReference type="ARBA" id="ARBA00023118"/>
    </source>
</evidence>
<evidence type="ECO:0000256" key="9">
    <source>
        <dbReference type="HAMAP-Rule" id="MF_01471"/>
    </source>
</evidence>
<keyword evidence="3 9" id="KW-0540">Nuclease</keyword>
<dbReference type="Proteomes" id="UP001430360">
    <property type="component" value="Unassembled WGS sequence"/>
</dbReference>
<evidence type="ECO:0000313" key="10">
    <source>
        <dbReference type="EMBL" id="MCD9098045.1"/>
    </source>
</evidence>
<dbReference type="EMBL" id="JAJQKU010000004">
    <property type="protein sequence ID" value="MCD9098045.1"/>
    <property type="molecule type" value="Genomic_DNA"/>
</dbReference>
<keyword evidence="7 9" id="KW-0460">Magnesium</keyword>
<dbReference type="Gene3D" id="3.30.70.240">
    <property type="match status" value="1"/>
</dbReference>
<reference evidence="10" key="1">
    <citation type="submission" date="2021-12" db="EMBL/GenBank/DDBJ databases">
        <authorList>
            <person name="Ulrich A."/>
        </authorList>
    </citation>
    <scope>NUCLEOTIDE SEQUENCE</scope>
    <source>
        <strain evidence="10">A1P009</strain>
    </source>
</reference>
<name>A0ABS8UGM3_9GAMM</name>
<evidence type="ECO:0000256" key="4">
    <source>
        <dbReference type="ARBA" id="ARBA00022723"/>
    </source>
</evidence>
<evidence type="ECO:0000256" key="6">
    <source>
        <dbReference type="ARBA" id="ARBA00022801"/>
    </source>
</evidence>
<comment type="caution">
    <text evidence="10">The sequence shown here is derived from an EMBL/GenBank/DDBJ whole genome shotgun (WGS) entry which is preliminary data.</text>
</comment>
<feature type="binding site" evidence="9">
    <location>
        <position position="9"/>
    </location>
    <ligand>
        <name>Mg(2+)</name>
        <dbReference type="ChEBI" id="CHEBI:18420"/>
        <note>catalytic</note>
    </ligand>
</feature>
<keyword evidence="4 9" id="KW-0479">Metal-binding</keyword>
<dbReference type="HAMAP" id="MF_01471">
    <property type="entry name" value="Cas2"/>
    <property type="match status" value="1"/>
</dbReference>
<keyword evidence="6 9" id="KW-0378">Hydrolase</keyword>
<keyword evidence="5 9" id="KW-0255">Endonuclease</keyword>
<dbReference type="GO" id="GO:0004519">
    <property type="term" value="F:endonuclease activity"/>
    <property type="evidence" value="ECO:0007669"/>
    <property type="project" value="UniProtKB-KW"/>
</dbReference>
<proteinExistence type="inferred from homology"/>
<reference evidence="10" key="2">
    <citation type="journal article" date="2022" name="Syst. Appl. Microbiol.">
        <title>Physiological and genomic characterisation of Luteimonas fraxinea sp. nov., a bacterial species associated with trees tolerant to ash dieback.</title>
        <authorList>
            <person name="Ulrich K."/>
            <person name="Becker R."/>
            <person name="Behrendt U."/>
            <person name="Kube M."/>
            <person name="Schneck V."/>
            <person name="Ulrich A."/>
        </authorList>
    </citation>
    <scope>NUCLEOTIDE SEQUENCE</scope>
    <source>
        <strain evidence="10">A1P009</strain>
    </source>
</reference>
<evidence type="ECO:0000256" key="1">
    <source>
        <dbReference type="ARBA" id="ARBA00001946"/>
    </source>
</evidence>
<dbReference type="InterPro" id="IPR019199">
    <property type="entry name" value="Virulence_VapD/CRISPR_Cas2"/>
</dbReference>
<comment type="similarity">
    <text evidence="2 9">Belongs to the CRISPR-associated endoribonuclease Cas2 protein family.</text>
</comment>
<comment type="cofactor">
    <cofactor evidence="1 9">
        <name>Mg(2+)</name>
        <dbReference type="ChEBI" id="CHEBI:18420"/>
    </cofactor>
</comment>
<evidence type="ECO:0000256" key="5">
    <source>
        <dbReference type="ARBA" id="ARBA00022759"/>
    </source>
</evidence>